<evidence type="ECO:0000259" key="11">
    <source>
        <dbReference type="PROSITE" id="PS51788"/>
    </source>
</evidence>
<dbReference type="PROSITE" id="PS51788">
    <property type="entry name" value="CULT"/>
    <property type="match status" value="1"/>
</dbReference>
<feature type="region of interest" description="Disordered" evidence="9">
    <location>
        <begin position="42"/>
        <end position="69"/>
    </location>
</feature>
<dbReference type="Gene3D" id="1.20.58.1480">
    <property type="match status" value="1"/>
</dbReference>
<evidence type="ECO:0000256" key="5">
    <source>
        <dbReference type="ARBA" id="ARBA00022723"/>
    </source>
</evidence>
<dbReference type="PROSITE" id="PS51787">
    <property type="entry name" value="LON_N"/>
    <property type="match status" value="1"/>
</dbReference>
<dbReference type="InterPro" id="IPR046336">
    <property type="entry name" value="Lon_prtase_N_sf"/>
</dbReference>
<keyword evidence="7" id="KW-0862">Zinc</keyword>
<dbReference type="Gene3D" id="2.30.130.40">
    <property type="entry name" value="LON domain-like"/>
    <property type="match status" value="1"/>
</dbReference>
<evidence type="ECO:0000313" key="13">
    <source>
        <dbReference type="Proteomes" id="UP001165090"/>
    </source>
</evidence>
<proteinExistence type="inferred from homology"/>
<dbReference type="Pfam" id="PF03226">
    <property type="entry name" value="Yippee-Mis18"/>
    <property type="match status" value="1"/>
</dbReference>
<name>A0ABQ5RW70_9CHLO</name>
<evidence type="ECO:0000259" key="10">
    <source>
        <dbReference type="PROSITE" id="PS51787"/>
    </source>
</evidence>
<comment type="caution">
    <text evidence="12">The sequence shown here is derived from an EMBL/GenBank/DDBJ whole genome shotgun (WGS) entry which is preliminary data.</text>
</comment>
<accession>A0ABQ5RW70</accession>
<gene>
    <name evidence="12" type="ORF">VaNZ11_004389</name>
</gene>
<keyword evidence="5" id="KW-0479">Metal-binding</keyword>
<dbReference type="Proteomes" id="UP001165090">
    <property type="component" value="Unassembled WGS sequence"/>
</dbReference>
<dbReference type="SUPFAM" id="SSF88697">
    <property type="entry name" value="PUA domain-like"/>
    <property type="match status" value="1"/>
</dbReference>
<dbReference type="EMBL" id="BSDZ01000011">
    <property type="protein sequence ID" value="GLI61878.1"/>
    <property type="molecule type" value="Genomic_DNA"/>
</dbReference>
<reference evidence="12 13" key="1">
    <citation type="journal article" date="2023" name="IScience">
        <title>Expanded male sex-determining region conserved during the evolution of homothallism in the green alga Volvox.</title>
        <authorList>
            <person name="Yamamoto K."/>
            <person name="Matsuzaki R."/>
            <person name="Mahakham W."/>
            <person name="Heman W."/>
            <person name="Sekimoto H."/>
            <person name="Kawachi M."/>
            <person name="Minakuchi Y."/>
            <person name="Toyoda A."/>
            <person name="Nozaki H."/>
        </authorList>
    </citation>
    <scope>NUCLEOTIDE SEQUENCE [LARGE SCALE GENOMIC DNA]</scope>
    <source>
        <strain evidence="12 13">NIES-4468</strain>
    </source>
</reference>
<dbReference type="InterPro" id="IPR015947">
    <property type="entry name" value="PUA-like_sf"/>
</dbReference>
<evidence type="ECO:0000256" key="3">
    <source>
        <dbReference type="ARBA" id="ARBA00005293"/>
    </source>
</evidence>
<comment type="pathway">
    <text evidence="2">Protein modification; protein ubiquitination.</text>
</comment>
<evidence type="ECO:0000256" key="7">
    <source>
        <dbReference type="ARBA" id="ARBA00022833"/>
    </source>
</evidence>
<feature type="compositionally biased region" description="Acidic residues" evidence="9">
    <location>
        <begin position="502"/>
        <end position="546"/>
    </location>
</feature>
<organism evidence="12 13">
    <name type="scientific">Volvox africanus</name>
    <dbReference type="NCBI Taxonomy" id="51714"/>
    <lineage>
        <taxon>Eukaryota</taxon>
        <taxon>Viridiplantae</taxon>
        <taxon>Chlorophyta</taxon>
        <taxon>core chlorophytes</taxon>
        <taxon>Chlorophyceae</taxon>
        <taxon>CS clade</taxon>
        <taxon>Chlamydomonadales</taxon>
        <taxon>Volvocaceae</taxon>
        <taxon>Volvox</taxon>
    </lineage>
</organism>
<feature type="domain" description="CULT" evidence="11">
    <location>
        <begin position="350"/>
        <end position="457"/>
    </location>
</feature>
<evidence type="ECO:0000313" key="12">
    <source>
        <dbReference type="EMBL" id="GLI61878.1"/>
    </source>
</evidence>
<evidence type="ECO:0000256" key="9">
    <source>
        <dbReference type="SAM" id="MobiDB-lite"/>
    </source>
</evidence>
<protein>
    <recommendedName>
        <fullName evidence="4">Protein cereblon</fullName>
    </recommendedName>
</protein>
<dbReference type="InterPro" id="IPR003111">
    <property type="entry name" value="Lon_prtase_N"/>
</dbReference>
<keyword evidence="13" id="KW-1185">Reference proteome</keyword>
<dbReference type="Pfam" id="PF02190">
    <property type="entry name" value="LON_substr_bdg"/>
    <property type="match status" value="1"/>
</dbReference>
<evidence type="ECO:0000256" key="2">
    <source>
        <dbReference type="ARBA" id="ARBA00004906"/>
    </source>
</evidence>
<dbReference type="InterPro" id="IPR004910">
    <property type="entry name" value="Yippee/Mis18/Cereblon"/>
</dbReference>
<evidence type="ECO:0000256" key="6">
    <source>
        <dbReference type="ARBA" id="ARBA00022786"/>
    </source>
</evidence>
<dbReference type="SUPFAM" id="SSF48371">
    <property type="entry name" value="ARM repeat"/>
    <property type="match status" value="1"/>
</dbReference>
<dbReference type="CDD" id="cd15777">
    <property type="entry name" value="CRBN_C_like"/>
    <property type="match status" value="1"/>
</dbReference>
<evidence type="ECO:0000256" key="8">
    <source>
        <dbReference type="ARBA" id="ARBA00023242"/>
    </source>
</evidence>
<sequence length="546" mass="59740">MLKWTLEDVISGINKLGQRLKTWLIQASRAFYRCETRRMAEQSGSQSPLAAAGAESSSEDEDEAARGGMERVSSFDLDAADGGTEAAPRHFDPNTVAQHRYLGDVDELAGSSQLLEEGATYVLPLFPLSGVVLLPGEVLPLFLHSASDILKLERALRLPAGEPTARLIAVTHESWHSILSTVGCTAEVRRMRRNFELRDGGQAAAAAADGGPWRVSVVAVVARGRQRLLLDRAALNDTFRVRARVLPEGLAEAPPRQMVSGAAFWDSWATRPFDVPSLAVRVQQLCSGVLPQIARKFGSSSRLHGPLSLQRYTYWLASNLPLGAERRQQLLECLGTAERLRLILGWLTRLGVLACKYCGATVAHCSSALLMSSEGAGGAFVNAHGFVHDIATFRSVQGLSYQGQPETAHSWFPGYAWTIANCARCRDHLGWRFTACSEGLRPSVFWGLRRSAILCPELQRPRTGGGLLRGPEELLLGEDQRPVLMGMVEAIGLAFPMGDLRTEDEEEGQEGEDEDNDEEEDDEEEEEDDDEDDDEDIEASGGETEI</sequence>
<keyword evidence="6" id="KW-0833">Ubl conjugation pathway</keyword>
<comment type="similarity">
    <text evidence="3">Belongs to the CRBN family.</text>
</comment>
<keyword evidence="8" id="KW-0539">Nucleus</keyword>
<dbReference type="InterPro" id="IPR034750">
    <property type="entry name" value="CULT"/>
</dbReference>
<evidence type="ECO:0000256" key="1">
    <source>
        <dbReference type="ARBA" id="ARBA00004123"/>
    </source>
</evidence>
<evidence type="ECO:0000256" key="4">
    <source>
        <dbReference type="ARBA" id="ARBA00014394"/>
    </source>
</evidence>
<dbReference type="InterPro" id="IPR016024">
    <property type="entry name" value="ARM-type_fold"/>
</dbReference>
<feature type="domain" description="Lon N-terminal" evidence="10">
    <location>
        <begin position="123"/>
        <end position="351"/>
    </location>
</feature>
<dbReference type="Gene3D" id="2.170.150.20">
    <property type="entry name" value="Peptide methionine sulfoxide reductase"/>
    <property type="match status" value="1"/>
</dbReference>
<dbReference type="SMART" id="SM00464">
    <property type="entry name" value="LON"/>
    <property type="match status" value="1"/>
</dbReference>
<comment type="subcellular location">
    <subcellularLocation>
        <location evidence="1">Nucleus</location>
    </subcellularLocation>
</comment>
<feature type="region of interest" description="Disordered" evidence="9">
    <location>
        <begin position="496"/>
        <end position="546"/>
    </location>
</feature>